<comment type="similarity">
    <text evidence="1 4">Belongs to the FGGY kinase family.</text>
</comment>
<dbReference type="InterPro" id="IPR000577">
    <property type="entry name" value="Carb_kinase_FGGY"/>
</dbReference>
<dbReference type="Proteomes" id="UP001560573">
    <property type="component" value="Unassembled WGS sequence"/>
</dbReference>
<evidence type="ECO:0000256" key="1">
    <source>
        <dbReference type="ARBA" id="ARBA00009156"/>
    </source>
</evidence>
<dbReference type="Pfam" id="PF00370">
    <property type="entry name" value="FGGY_N"/>
    <property type="match status" value="1"/>
</dbReference>
<dbReference type="EMBL" id="JAULBC010000004">
    <property type="protein sequence ID" value="MEX6688658.1"/>
    <property type="molecule type" value="Genomic_DNA"/>
</dbReference>
<dbReference type="CDD" id="cd07770">
    <property type="entry name" value="ASKHA_NBD_FGGY_GntK"/>
    <property type="match status" value="1"/>
</dbReference>
<dbReference type="InterPro" id="IPR018485">
    <property type="entry name" value="FGGY_C"/>
</dbReference>
<evidence type="ECO:0000313" key="7">
    <source>
        <dbReference type="EMBL" id="MEX6688658.1"/>
    </source>
</evidence>
<feature type="domain" description="Carbohydrate kinase FGGY C-terminal" evidence="6">
    <location>
        <begin position="289"/>
        <end position="447"/>
    </location>
</feature>
<sequence>MECIITIDLGTSAVRIFAFDMDKKVIGTAKGSYPTFHTQPDYSEQDPEQIFITVLFVLKNFLNEKIHPAKYAVTAICFSAAMHSVLPVDKNGVPLGNAITWSDNRGKKEAALLKQSAESKKIYDATGTPIHPMSPLIKITWMKNNDADRFRQTSKFLSVKSYIIQQLTGELNIDFSLASATGLFNIHSLKWEEDALRYAGIRTDNLPDAVPVYYNSARLRKEFQNLLGLPATTKIITGASDGCLATLGAGVWGEGKATVTIEQSGAVRVVGKEVLKDEKQRFFNYLLDENYYVSGGPTNNGGVIFEWFARQFGDFKNAYDLDDCIAHLMQDVHEVAAGSDGLLFLPYLLGERAPIWNANARGVYFGINFKHEQQHFVRATIEGIMYEIYSIGKTLEEHRSINSLSVNGSFASMPFWAQMMADMFNKPVSVKDNSNSIGLGAFLIAATSIGAYAKLEDAAKTVDLPEPYKPRKSDHAVYMKYFPIFERLSVKLADEFDALSALNE</sequence>
<keyword evidence="3 4" id="KW-0418">Kinase</keyword>
<dbReference type="SUPFAM" id="SSF53067">
    <property type="entry name" value="Actin-like ATPase domain"/>
    <property type="match status" value="2"/>
</dbReference>
<dbReference type="InterPro" id="IPR018483">
    <property type="entry name" value="Carb_kinase_FGGY_CS"/>
</dbReference>
<dbReference type="InterPro" id="IPR018484">
    <property type="entry name" value="FGGY_N"/>
</dbReference>
<keyword evidence="8" id="KW-1185">Reference proteome</keyword>
<accession>A0ABV3ZFR0</accession>
<evidence type="ECO:0000313" key="8">
    <source>
        <dbReference type="Proteomes" id="UP001560573"/>
    </source>
</evidence>
<dbReference type="RefSeq" id="WP_369330067.1">
    <property type="nucleotide sequence ID" value="NZ_JAULBC010000004.1"/>
</dbReference>
<name>A0ABV3ZFR0_9BACT</name>
<dbReference type="PROSITE" id="PS00445">
    <property type="entry name" value="FGGY_KINASES_2"/>
    <property type="match status" value="1"/>
</dbReference>
<protein>
    <submittedName>
        <fullName evidence="7">Gluconokinase</fullName>
        <ecNumber evidence="7">2.7.1.12</ecNumber>
    </submittedName>
</protein>
<evidence type="ECO:0000259" key="5">
    <source>
        <dbReference type="Pfam" id="PF00370"/>
    </source>
</evidence>
<evidence type="ECO:0000256" key="3">
    <source>
        <dbReference type="ARBA" id="ARBA00022777"/>
    </source>
</evidence>
<evidence type="ECO:0000259" key="6">
    <source>
        <dbReference type="Pfam" id="PF02782"/>
    </source>
</evidence>
<dbReference type="GO" id="GO:0046316">
    <property type="term" value="F:gluconokinase activity"/>
    <property type="evidence" value="ECO:0007669"/>
    <property type="project" value="UniProtKB-EC"/>
</dbReference>
<dbReference type="InterPro" id="IPR043129">
    <property type="entry name" value="ATPase_NBD"/>
</dbReference>
<dbReference type="PIRSF" id="PIRSF000538">
    <property type="entry name" value="GlpK"/>
    <property type="match status" value="1"/>
</dbReference>
<dbReference type="InterPro" id="IPR050406">
    <property type="entry name" value="FGGY_Carb_Kinase"/>
</dbReference>
<dbReference type="Pfam" id="PF02782">
    <property type="entry name" value="FGGY_C"/>
    <property type="match status" value="1"/>
</dbReference>
<organism evidence="7 8">
    <name type="scientific">Danxiaibacter flavus</name>
    <dbReference type="NCBI Taxonomy" id="3049108"/>
    <lineage>
        <taxon>Bacteria</taxon>
        <taxon>Pseudomonadati</taxon>
        <taxon>Bacteroidota</taxon>
        <taxon>Chitinophagia</taxon>
        <taxon>Chitinophagales</taxon>
        <taxon>Chitinophagaceae</taxon>
        <taxon>Danxiaibacter</taxon>
    </lineage>
</organism>
<keyword evidence="2 4" id="KW-0808">Transferase</keyword>
<dbReference type="Gene3D" id="3.30.420.40">
    <property type="match status" value="2"/>
</dbReference>
<comment type="caution">
    <text evidence="7">The sequence shown here is derived from an EMBL/GenBank/DDBJ whole genome shotgun (WGS) entry which is preliminary data.</text>
</comment>
<proteinExistence type="inferred from homology"/>
<dbReference type="PROSITE" id="PS00933">
    <property type="entry name" value="FGGY_KINASES_1"/>
    <property type="match status" value="1"/>
</dbReference>
<feature type="domain" description="Carbohydrate kinase FGGY N-terminal" evidence="5">
    <location>
        <begin position="4"/>
        <end position="248"/>
    </location>
</feature>
<reference evidence="7 8" key="1">
    <citation type="submission" date="2023-07" db="EMBL/GenBank/DDBJ databases">
        <authorList>
            <person name="Lian W.-H."/>
        </authorList>
    </citation>
    <scope>NUCLEOTIDE SEQUENCE [LARGE SCALE GENOMIC DNA]</scope>
    <source>
        <strain evidence="7 8">SYSU DXS3180</strain>
    </source>
</reference>
<gene>
    <name evidence="7" type="ORF">QTN47_14180</name>
</gene>
<dbReference type="PANTHER" id="PTHR43095:SF2">
    <property type="entry name" value="GLUCONOKINASE"/>
    <property type="match status" value="1"/>
</dbReference>
<evidence type="ECO:0000256" key="4">
    <source>
        <dbReference type="RuleBase" id="RU003733"/>
    </source>
</evidence>
<dbReference type="EC" id="2.7.1.12" evidence="7"/>
<evidence type="ECO:0000256" key="2">
    <source>
        <dbReference type="ARBA" id="ARBA00022679"/>
    </source>
</evidence>
<dbReference type="PANTHER" id="PTHR43095">
    <property type="entry name" value="SUGAR KINASE"/>
    <property type="match status" value="1"/>
</dbReference>